<reference evidence="5 6" key="1">
    <citation type="submission" date="2017-03" db="EMBL/GenBank/DDBJ databases">
        <title>Draft Genome sequence of Marispirochaeta sp. strain JC444.</title>
        <authorList>
            <person name="Shivani Y."/>
            <person name="Subhash Y."/>
            <person name="Sasikala C."/>
            <person name="Ramana C."/>
        </authorList>
    </citation>
    <scope>NUCLEOTIDE SEQUENCE [LARGE SCALE GENOMIC DNA]</scope>
    <source>
        <strain evidence="5 6">JC444</strain>
    </source>
</reference>
<evidence type="ECO:0000256" key="3">
    <source>
        <dbReference type="ARBA" id="ARBA00023163"/>
    </source>
</evidence>
<dbReference type="GO" id="GO:0006355">
    <property type="term" value="P:regulation of DNA-templated transcription"/>
    <property type="evidence" value="ECO:0007669"/>
    <property type="project" value="UniProtKB-ARBA"/>
</dbReference>
<organism evidence="5 6">
    <name type="scientific">Marispirochaeta aestuarii</name>
    <dbReference type="NCBI Taxonomy" id="1963862"/>
    <lineage>
        <taxon>Bacteria</taxon>
        <taxon>Pseudomonadati</taxon>
        <taxon>Spirochaetota</taxon>
        <taxon>Spirochaetia</taxon>
        <taxon>Spirochaetales</taxon>
        <taxon>Spirochaetaceae</taxon>
        <taxon>Marispirochaeta</taxon>
    </lineage>
</organism>
<dbReference type="PANTHER" id="PTHR30154">
    <property type="entry name" value="LEUCINE-RESPONSIVE REGULATORY PROTEIN"/>
    <property type="match status" value="1"/>
</dbReference>
<dbReference type="GO" id="GO:0005829">
    <property type="term" value="C:cytosol"/>
    <property type="evidence" value="ECO:0007669"/>
    <property type="project" value="TreeGrafter"/>
</dbReference>
<dbReference type="CDD" id="cd00090">
    <property type="entry name" value="HTH_ARSR"/>
    <property type="match status" value="1"/>
</dbReference>
<proteinExistence type="predicted"/>
<evidence type="ECO:0000313" key="5">
    <source>
        <dbReference type="EMBL" id="ORC36576.1"/>
    </source>
</evidence>
<dbReference type="SUPFAM" id="SSF46785">
    <property type="entry name" value="Winged helix' DNA-binding domain"/>
    <property type="match status" value="1"/>
</dbReference>
<dbReference type="Gene3D" id="1.10.10.10">
    <property type="entry name" value="Winged helix-like DNA-binding domain superfamily/Winged helix DNA-binding domain"/>
    <property type="match status" value="1"/>
</dbReference>
<dbReference type="PANTHER" id="PTHR30154:SF34">
    <property type="entry name" value="TRANSCRIPTIONAL REGULATOR AZLB"/>
    <property type="match status" value="1"/>
</dbReference>
<dbReference type="EMBL" id="MWQY01000005">
    <property type="protein sequence ID" value="ORC36576.1"/>
    <property type="molecule type" value="Genomic_DNA"/>
</dbReference>
<keyword evidence="6" id="KW-1185">Reference proteome</keyword>
<gene>
    <name evidence="5" type="ORF">B4O97_05795</name>
</gene>
<dbReference type="InterPro" id="IPR011991">
    <property type="entry name" value="ArsR-like_HTH"/>
</dbReference>
<dbReference type="InterPro" id="IPR019887">
    <property type="entry name" value="Tscrpt_reg_AsnC/Lrp_C"/>
</dbReference>
<dbReference type="InterPro" id="IPR000485">
    <property type="entry name" value="AsnC-type_HTH_dom"/>
</dbReference>
<name>A0A1Y1S073_9SPIO</name>
<dbReference type="PROSITE" id="PS50956">
    <property type="entry name" value="HTH_ASNC_2"/>
    <property type="match status" value="1"/>
</dbReference>
<dbReference type="AlphaFoldDB" id="A0A1Y1S073"/>
<dbReference type="STRING" id="1963862.B4O97_05795"/>
<accession>A0A1Y1S073</accession>
<keyword evidence="3" id="KW-0804">Transcription</keyword>
<dbReference type="PRINTS" id="PR00033">
    <property type="entry name" value="HTHASNC"/>
</dbReference>
<comment type="caution">
    <text evidence="5">The sequence shown here is derived from an EMBL/GenBank/DDBJ whole genome shotgun (WGS) entry which is preliminary data.</text>
</comment>
<dbReference type="Pfam" id="PF01037">
    <property type="entry name" value="AsnC_trans_reg"/>
    <property type="match status" value="1"/>
</dbReference>
<sequence>MAAGHEIDELDLNIIRILQQDARRPFQEIARDLSVSGGTVHVRYNKLRELGIIKGSRIIVDMQMLGFEVCAFVGINLHNARDYNIVVQKLKDFDEIIEVHSTTGAYNFFIKVVAKNTRGLHNFLTDRLQEMPEIQSTETFISLDLPVDREIPIDKNQIIGYA</sequence>
<dbReference type="Pfam" id="PF13404">
    <property type="entry name" value="HTH_AsnC-type"/>
    <property type="match status" value="1"/>
</dbReference>
<dbReference type="Gene3D" id="3.30.70.920">
    <property type="match status" value="1"/>
</dbReference>
<dbReference type="SMART" id="SM00344">
    <property type="entry name" value="HTH_ASNC"/>
    <property type="match status" value="1"/>
</dbReference>
<dbReference type="InterPro" id="IPR019888">
    <property type="entry name" value="Tscrpt_reg_AsnC-like"/>
</dbReference>
<dbReference type="Proteomes" id="UP000192343">
    <property type="component" value="Unassembled WGS sequence"/>
</dbReference>
<keyword evidence="2" id="KW-0238">DNA-binding</keyword>
<dbReference type="InterPro" id="IPR036388">
    <property type="entry name" value="WH-like_DNA-bd_sf"/>
</dbReference>
<dbReference type="RefSeq" id="WP_083049111.1">
    <property type="nucleotide sequence ID" value="NZ_CAXXQO010000004.1"/>
</dbReference>
<keyword evidence="1" id="KW-0805">Transcription regulation</keyword>
<evidence type="ECO:0000259" key="4">
    <source>
        <dbReference type="PROSITE" id="PS50956"/>
    </source>
</evidence>
<evidence type="ECO:0000313" key="6">
    <source>
        <dbReference type="Proteomes" id="UP000192343"/>
    </source>
</evidence>
<dbReference type="InterPro" id="IPR011008">
    <property type="entry name" value="Dimeric_a/b-barrel"/>
</dbReference>
<protein>
    <recommendedName>
        <fullName evidence="4">HTH asnC-type domain-containing protein</fullName>
    </recommendedName>
</protein>
<evidence type="ECO:0000256" key="1">
    <source>
        <dbReference type="ARBA" id="ARBA00023015"/>
    </source>
</evidence>
<feature type="domain" description="HTH asnC-type" evidence="4">
    <location>
        <begin position="7"/>
        <end position="68"/>
    </location>
</feature>
<dbReference type="InterPro" id="IPR036390">
    <property type="entry name" value="WH_DNA-bd_sf"/>
</dbReference>
<dbReference type="GO" id="GO:0043200">
    <property type="term" value="P:response to amino acid"/>
    <property type="evidence" value="ECO:0007669"/>
    <property type="project" value="TreeGrafter"/>
</dbReference>
<dbReference type="OrthoDB" id="1094536at2"/>
<evidence type="ECO:0000256" key="2">
    <source>
        <dbReference type="ARBA" id="ARBA00023125"/>
    </source>
</evidence>
<dbReference type="SUPFAM" id="SSF54909">
    <property type="entry name" value="Dimeric alpha+beta barrel"/>
    <property type="match status" value="1"/>
</dbReference>
<dbReference type="GO" id="GO:0043565">
    <property type="term" value="F:sequence-specific DNA binding"/>
    <property type="evidence" value="ECO:0007669"/>
    <property type="project" value="InterPro"/>
</dbReference>